<comment type="caution">
    <text evidence="1">The sequence shown here is derived from an EMBL/GenBank/DDBJ whole genome shotgun (WGS) entry which is preliminary data.</text>
</comment>
<name>A0A840ID90_9ACTN</name>
<dbReference type="Proteomes" id="UP000585272">
    <property type="component" value="Unassembled WGS sequence"/>
</dbReference>
<reference evidence="1 2" key="1">
    <citation type="submission" date="2020-08" db="EMBL/GenBank/DDBJ databases">
        <title>Genomic Encyclopedia of Archaeal and Bacterial Type Strains, Phase II (KMG-II): from individual species to whole genera.</title>
        <authorList>
            <person name="Goeker M."/>
        </authorList>
    </citation>
    <scope>NUCLEOTIDE SEQUENCE [LARGE SCALE GENOMIC DNA]</scope>
    <source>
        <strain evidence="1 2">DSM 23288</strain>
    </source>
</reference>
<accession>A0A840ID90</accession>
<evidence type="ECO:0000313" key="1">
    <source>
        <dbReference type="EMBL" id="MBB4662034.1"/>
    </source>
</evidence>
<keyword evidence="2" id="KW-1185">Reference proteome</keyword>
<organism evidence="1 2">
    <name type="scientific">Conexibacter arvalis</name>
    <dbReference type="NCBI Taxonomy" id="912552"/>
    <lineage>
        <taxon>Bacteria</taxon>
        <taxon>Bacillati</taxon>
        <taxon>Actinomycetota</taxon>
        <taxon>Thermoleophilia</taxon>
        <taxon>Solirubrobacterales</taxon>
        <taxon>Conexibacteraceae</taxon>
        <taxon>Conexibacter</taxon>
    </lineage>
</organism>
<proteinExistence type="predicted"/>
<dbReference type="RefSeq" id="WP_183340710.1">
    <property type="nucleotide sequence ID" value="NZ_JACHNU010000001.1"/>
</dbReference>
<dbReference type="EMBL" id="JACHNU010000001">
    <property type="protein sequence ID" value="MBB4662034.1"/>
    <property type="molecule type" value="Genomic_DNA"/>
</dbReference>
<protein>
    <submittedName>
        <fullName evidence="1">Uncharacterized protein</fullName>
    </submittedName>
</protein>
<evidence type="ECO:0000313" key="2">
    <source>
        <dbReference type="Proteomes" id="UP000585272"/>
    </source>
</evidence>
<gene>
    <name evidence="1" type="ORF">BDZ31_001607</name>
</gene>
<dbReference type="AlphaFoldDB" id="A0A840ID90"/>
<sequence>MPGRRGGLASPADATTRLAERTYRRTRTPPFGLPYSALLKLARRARGLPASDAVARALAAHFDAIGFPATHVHAALQRPAVRTALAQTGAATVPLRLGDLTAVTLTVHLTRHVVRRDRLAVQVTRR</sequence>